<comment type="catalytic activity">
    <reaction evidence="1">
        <text>ATP + protein L-histidine = ADP + protein N-phospho-L-histidine.</text>
        <dbReference type="EC" id="2.7.13.3"/>
    </reaction>
</comment>
<dbReference type="SMART" id="SM00387">
    <property type="entry name" value="HATPase_c"/>
    <property type="match status" value="1"/>
</dbReference>
<protein>
    <recommendedName>
        <fullName evidence="2">histidine kinase</fullName>
        <ecNumber evidence="2">2.7.13.3</ecNumber>
    </recommendedName>
</protein>
<dbReference type="InterPro" id="IPR004358">
    <property type="entry name" value="Sig_transdc_His_kin-like_C"/>
</dbReference>
<dbReference type="EC" id="2.7.13.3" evidence="2"/>
<sequence length="703" mass="76650">MSFSAADMALYGHAVSALAHGVFALYMSLASARQPVASETPRRLFIGALVASAAWNLLSVWHEMSGAAVAALAASAADLVRYGLWFGFLLTLLGANGQVGRQGTLPALKGGASLTWLGAAALWAVQGFSGGTVTPGVGNIAAALTLAVCGLLLVEQLFRNIAEGGRWNAKPACLGLGCVFGFDLYLYAEGLLFSKFDDDVLAFRSVAHALAIPLLLIAARRNVNWLARLQVSHAAAFHSATLLLTGTYLLLMAAIGYYVRWFGGEWGRALQLGLLVAGLVSLGVLVFSGSVRAWLRVFVSKHFYRYRYDYREEWLRFTTLLSANRSPQEMGDVILQALAKMVESPAGSLWLRGISTPDFHQVSTWNTARAVQPEPRDGSLCTFLRDKGWVVDLDEYRASPRRYESLSLPAWLLGMPNGWLVVPLMAGEELRAFAVLARPRTAIQLNWEVLDLLKTAGRQAAGYLAQMQATDALLEARKFDAFNKMSAFVVHDLKNIVTQLSLMLKNAERLHDNREFQQDMLLTVASSLEKMKRLMLQLREGATPPGGNHGVELEPILNRLVGMAQAQGRTVDVGASEPLASRGQEERLERVLGHLVQNALDATPPSGRVWVKVERHSGQVKVEVGDTGSGMSEEFIRSRLFRPFNTTKSNGMGIGTYESFQYIRELGGHIDVRSALGEGTVITVLLPLFESGRGAELLGAHRK</sequence>
<evidence type="ECO:0000313" key="6">
    <source>
        <dbReference type="EMBL" id="RVU49806.1"/>
    </source>
</evidence>
<feature type="transmembrane region" description="Helical" evidence="4">
    <location>
        <begin position="44"/>
        <end position="61"/>
    </location>
</feature>
<keyword evidence="4" id="KW-1133">Transmembrane helix</keyword>
<feature type="transmembrane region" description="Helical" evidence="4">
    <location>
        <begin position="137"/>
        <end position="155"/>
    </location>
</feature>
<dbReference type="InterPro" id="IPR003018">
    <property type="entry name" value="GAF"/>
</dbReference>
<keyword evidence="6" id="KW-0808">Transferase</keyword>
<comment type="caution">
    <text evidence="6">The sequence shown here is derived from an EMBL/GenBank/DDBJ whole genome shotgun (WGS) entry which is preliminary data.</text>
</comment>
<dbReference type="InterPro" id="IPR003661">
    <property type="entry name" value="HisK_dim/P_dom"/>
</dbReference>
<evidence type="ECO:0000256" key="1">
    <source>
        <dbReference type="ARBA" id="ARBA00000085"/>
    </source>
</evidence>
<feature type="domain" description="Histidine kinase" evidence="5">
    <location>
        <begin position="488"/>
        <end position="690"/>
    </location>
</feature>
<dbReference type="PANTHER" id="PTHR43547">
    <property type="entry name" value="TWO-COMPONENT HISTIDINE KINASE"/>
    <property type="match status" value="1"/>
</dbReference>
<dbReference type="AlphaFoldDB" id="A0A437RSS3"/>
<proteinExistence type="predicted"/>
<dbReference type="PRINTS" id="PR00344">
    <property type="entry name" value="BCTRLSENSOR"/>
</dbReference>
<feature type="transmembrane region" description="Helical" evidence="4">
    <location>
        <begin position="67"/>
        <end position="95"/>
    </location>
</feature>
<dbReference type="InterPro" id="IPR014265">
    <property type="entry name" value="XrtA/PrsK"/>
</dbReference>
<dbReference type="Pfam" id="PF01590">
    <property type="entry name" value="GAF"/>
    <property type="match status" value="1"/>
</dbReference>
<name>A0A437RSS3_9BURK</name>
<evidence type="ECO:0000259" key="5">
    <source>
        <dbReference type="PROSITE" id="PS50109"/>
    </source>
</evidence>
<feature type="transmembrane region" description="Helical" evidence="4">
    <location>
        <begin position="107"/>
        <end position="125"/>
    </location>
</feature>
<keyword evidence="4" id="KW-0472">Membrane</keyword>
<dbReference type="InterPro" id="IPR036890">
    <property type="entry name" value="HATPase_C_sf"/>
</dbReference>
<dbReference type="OrthoDB" id="9785691at2"/>
<evidence type="ECO:0000256" key="4">
    <source>
        <dbReference type="SAM" id="Phobius"/>
    </source>
</evidence>
<dbReference type="NCBIfam" id="TIGR02916">
    <property type="entry name" value="PEP_his_kin"/>
    <property type="match status" value="1"/>
</dbReference>
<dbReference type="EMBL" id="SACR01000001">
    <property type="protein sequence ID" value="RVU49806.1"/>
    <property type="molecule type" value="Genomic_DNA"/>
</dbReference>
<feature type="transmembrane region" description="Helical" evidence="4">
    <location>
        <begin position="167"/>
        <end position="188"/>
    </location>
</feature>
<dbReference type="CDD" id="cd00082">
    <property type="entry name" value="HisKA"/>
    <property type="match status" value="1"/>
</dbReference>
<dbReference type="Gene3D" id="3.30.450.40">
    <property type="match status" value="1"/>
</dbReference>
<dbReference type="Proteomes" id="UP000285575">
    <property type="component" value="Unassembled WGS sequence"/>
</dbReference>
<feature type="transmembrane region" description="Helical" evidence="4">
    <location>
        <begin position="200"/>
        <end position="219"/>
    </location>
</feature>
<evidence type="ECO:0000256" key="2">
    <source>
        <dbReference type="ARBA" id="ARBA00012438"/>
    </source>
</evidence>
<keyword evidence="7" id="KW-1185">Reference proteome</keyword>
<dbReference type="Pfam" id="PF02518">
    <property type="entry name" value="HATPase_c"/>
    <property type="match status" value="1"/>
</dbReference>
<dbReference type="SUPFAM" id="SSF55874">
    <property type="entry name" value="ATPase domain of HSP90 chaperone/DNA topoisomerase II/histidine kinase"/>
    <property type="match status" value="1"/>
</dbReference>
<keyword evidence="4" id="KW-0812">Transmembrane</keyword>
<gene>
    <name evidence="6" type="primary">prsK</name>
    <name evidence="6" type="ORF">EOE66_04445</name>
</gene>
<evidence type="ECO:0000256" key="3">
    <source>
        <dbReference type="ARBA" id="ARBA00022553"/>
    </source>
</evidence>
<reference evidence="6 7" key="1">
    <citation type="submission" date="2019-01" db="EMBL/GenBank/DDBJ databases">
        <authorList>
            <person name="Chen W.-M."/>
        </authorList>
    </citation>
    <scope>NUCLEOTIDE SEQUENCE [LARGE SCALE GENOMIC DNA]</scope>
    <source>
        <strain evidence="6 7">KYPY4</strain>
    </source>
</reference>
<dbReference type="InterPro" id="IPR003594">
    <property type="entry name" value="HATPase_dom"/>
</dbReference>
<dbReference type="InterPro" id="IPR005467">
    <property type="entry name" value="His_kinase_dom"/>
</dbReference>
<feature type="transmembrane region" description="Helical" evidence="4">
    <location>
        <begin position="12"/>
        <end position="32"/>
    </location>
</feature>
<feature type="transmembrane region" description="Helical" evidence="4">
    <location>
        <begin position="271"/>
        <end position="295"/>
    </location>
</feature>
<organism evidence="6 7">
    <name type="scientific">Rubrivivax rivuli</name>
    <dbReference type="NCBI Taxonomy" id="1862385"/>
    <lineage>
        <taxon>Bacteria</taxon>
        <taxon>Pseudomonadati</taxon>
        <taxon>Pseudomonadota</taxon>
        <taxon>Betaproteobacteria</taxon>
        <taxon>Burkholderiales</taxon>
        <taxon>Sphaerotilaceae</taxon>
        <taxon>Rubrivivax</taxon>
    </lineage>
</organism>
<accession>A0A437RSS3</accession>
<dbReference type="Gene3D" id="3.30.565.10">
    <property type="entry name" value="Histidine kinase-like ATPase, C-terminal domain"/>
    <property type="match status" value="1"/>
</dbReference>
<dbReference type="GO" id="GO:0000155">
    <property type="term" value="F:phosphorelay sensor kinase activity"/>
    <property type="evidence" value="ECO:0007669"/>
    <property type="project" value="InterPro"/>
</dbReference>
<dbReference type="PROSITE" id="PS50109">
    <property type="entry name" value="HIS_KIN"/>
    <property type="match status" value="1"/>
</dbReference>
<feature type="transmembrane region" description="Helical" evidence="4">
    <location>
        <begin position="240"/>
        <end position="259"/>
    </location>
</feature>
<keyword evidence="3" id="KW-0597">Phosphoprotein</keyword>
<keyword evidence="6" id="KW-0418">Kinase</keyword>
<evidence type="ECO:0000313" key="7">
    <source>
        <dbReference type="Proteomes" id="UP000285575"/>
    </source>
</evidence>
<dbReference type="SUPFAM" id="SSF55781">
    <property type="entry name" value="GAF domain-like"/>
    <property type="match status" value="1"/>
</dbReference>
<dbReference type="InterPro" id="IPR029016">
    <property type="entry name" value="GAF-like_dom_sf"/>
</dbReference>
<dbReference type="PANTHER" id="PTHR43547:SF2">
    <property type="entry name" value="HYBRID SIGNAL TRANSDUCTION HISTIDINE KINASE C"/>
    <property type="match status" value="1"/>
</dbReference>